<name>A0A9P6B3M2_9AGAM</name>
<accession>A0A9P6B3M2</accession>
<gene>
    <name evidence="2" type="ORF">BS47DRAFT_569746</name>
</gene>
<dbReference type="Proteomes" id="UP000886523">
    <property type="component" value="Unassembled WGS sequence"/>
</dbReference>
<evidence type="ECO:0000256" key="1">
    <source>
        <dbReference type="SAM" id="MobiDB-lite"/>
    </source>
</evidence>
<organism evidence="2 3">
    <name type="scientific">Hydnum rufescens UP504</name>
    <dbReference type="NCBI Taxonomy" id="1448309"/>
    <lineage>
        <taxon>Eukaryota</taxon>
        <taxon>Fungi</taxon>
        <taxon>Dikarya</taxon>
        <taxon>Basidiomycota</taxon>
        <taxon>Agaricomycotina</taxon>
        <taxon>Agaricomycetes</taxon>
        <taxon>Cantharellales</taxon>
        <taxon>Hydnaceae</taxon>
        <taxon>Hydnum</taxon>
    </lineage>
</organism>
<protein>
    <submittedName>
        <fullName evidence="2">Uncharacterized protein</fullName>
    </submittedName>
</protein>
<proteinExistence type="predicted"/>
<evidence type="ECO:0000313" key="2">
    <source>
        <dbReference type="EMBL" id="KAF9517114.1"/>
    </source>
</evidence>
<sequence length="60" mass="6434">MLGVGLSRWIDSKTIQLGIGSARLGFGATPGRLDSRLEPTSSPSRGNTSWSRLESEPSLF</sequence>
<dbReference type="AlphaFoldDB" id="A0A9P6B3M2"/>
<reference evidence="2" key="1">
    <citation type="journal article" date="2020" name="Nat. Commun.">
        <title>Large-scale genome sequencing of mycorrhizal fungi provides insights into the early evolution of symbiotic traits.</title>
        <authorList>
            <person name="Miyauchi S."/>
            <person name="Kiss E."/>
            <person name="Kuo A."/>
            <person name="Drula E."/>
            <person name="Kohler A."/>
            <person name="Sanchez-Garcia M."/>
            <person name="Morin E."/>
            <person name="Andreopoulos B."/>
            <person name="Barry K.W."/>
            <person name="Bonito G."/>
            <person name="Buee M."/>
            <person name="Carver A."/>
            <person name="Chen C."/>
            <person name="Cichocki N."/>
            <person name="Clum A."/>
            <person name="Culley D."/>
            <person name="Crous P.W."/>
            <person name="Fauchery L."/>
            <person name="Girlanda M."/>
            <person name="Hayes R.D."/>
            <person name="Keri Z."/>
            <person name="LaButti K."/>
            <person name="Lipzen A."/>
            <person name="Lombard V."/>
            <person name="Magnuson J."/>
            <person name="Maillard F."/>
            <person name="Murat C."/>
            <person name="Nolan M."/>
            <person name="Ohm R.A."/>
            <person name="Pangilinan J."/>
            <person name="Pereira M.F."/>
            <person name="Perotto S."/>
            <person name="Peter M."/>
            <person name="Pfister S."/>
            <person name="Riley R."/>
            <person name="Sitrit Y."/>
            <person name="Stielow J.B."/>
            <person name="Szollosi G."/>
            <person name="Zifcakova L."/>
            <person name="Stursova M."/>
            <person name="Spatafora J.W."/>
            <person name="Tedersoo L."/>
            <person name="Vaario L.M."/>
            <person name="Yamada A."/>
            <person name="Yan M."/>
            <person name="Wang P."/>
            <person name="Xu J."/>
            <person name="Bruns T."/>
            <person name="Baldrian P."/>
            <person name="Vilgalys R."/>
            <person name="Dunand C."/>
            <person name="Henrissat B."/>
            <person name="Grigoriev I.V."/>
            <person name="Hibbett D."/>
            <person name="Nagy L.G."/>
            <person name="Martin F.M."/>
        </authorList>
    </citation>
    <scope>NUCLEOTIDE SEQUENCE</scope>
    <source>
        <strain evidence="2">UP504</strain>
    </source>
</reference>
<dbReference type="EMBL" id="MU128934">
    <property type="protein sequence ID" value="KAF9517114.1"/>
    <property type="molecule type" value="Genomic_DNA"/>
</dbReference>
<feature type="compositionally biased region" description="Polar residues" evidence="1">
    <location>
        <begin position="38"/>
        <end position="52"/>
    </location>
</feature>
<feature type="region of interest" description="Disordered" evidence="1">
    <location>
        <begin position="30"/>
        <end position="60"/>
    </location>
</feature>
<comment type="caution">
    <text evidence="2">The sequence shown here is derived from an EMBL/GenBank/DDBJ whole genome shotgun (WGS) entry which is preliminary data.</text>
</comment>
<keyword evidence="3" id="KW-1185">Reference proteome</keyword>
<evidence type="ECO:0000313" key="3">
    <source>
        <dbReference type="Proteomes" id="UP000886523"/>
    </source>
</evidence>